<name>A0A6C0C1Y6_9ZZZZ</name>
<proteinExistence type="predicted"/>
<dbReference type="AlphaFoldDB" id="A0A6C0C1Y6"/>
<sequence>MNTEKKKSIKIKIKKNKTMKKRKGGNISMFAPIAIGSVAVVSSLVKKNKVCYKGKTHNQSNFESLMNNSDAVKKCPPKVKYGRCNTCKKLSRFIDEGSNEKKIKKYEKKCRKCRGNRSTKCNFKEYVKYSGATMGECGSLKGGDSYSTKNPPGRPLKPQDRQFFSDKKDKMQEAIAAAQMWGYYTDVENPTIPVINSRVIAYVDKNDEVYTLGKKKKFVGTYDKDGNIVDKNGKVIGNIDNAGLLKNNDDYLRTMNEAGIEMDMNDEENGPLTFGGKKRSQ</sequence>
<dbReference type="EMBL" id="MN739312">
    <property type="protein sequence ID" value="QHS98101.1"/>
    <property type="molecule type" value="Genomic_DNA"/>
</dbReference>
<reference evidence="1" key="1">
    <citation type="journal article" date="2020" name="Nature">
        <title>Giant virus diversity and host interactions through global metagenomics.</title>
        <authorList>
            <person name="Schulz F."/>
            <person name="Roux S."/>
            <person name="Paez-Espino D."/>
            <person name="Jungbluth S."/>
            <person name="Walsh D.A."/>
            <person name="Denef V.J."/>
            <person name="McMahon K.D."/>
            <person name="Konstantinidis K.T."/>
            <person name="Eloe-Fadrosh E.A."/>
            <person name="Kyrpides N.C."/>
            <person name="Woyke T."/>
        </authorList>
    </citation>
    <scope>NUCLEOTIDE SEQUENCE</scope>
    <source>
        <strain evidence="1">GVMAG-M-3300020182-84</strain>
    </source>
</reference>
<evidence type="ECO:0000313" key="1">
    <source>
        <dbReference type="EMBL" id="QHS98101.1"/>
    </source>
</evidence>
<protein>
    <submittedName>
        <fullName evidence="1">Uncharacterized protein</fullName>
    </submittedName>
</protein>
<accession>A0A6C0C1Y6</accession>
<organism evidence="1">
    <name type="scientific">viral metagenome</name>
    <dbReference type="NCBI Taxonomy" id="1070528"/>
    <lineage>
        <taxon>unclassified sequences</taxon>
        <taxon>metagenomes</taxon>
        <taxon>organismal metagenomes</taxon>
    </lineage>
</organism>